<dbReference type="SFLD" id="SFLDG01082">
    <property type="entry name" value="B12-binding_domain_containing"/>
    <property type="match status" value="1"/>
</dbReference>
<sequence>MPHRLVPRLFMDKFFTPPATADENGRAILAPYALRKVEATLVNAGFNTCVSPPEKLEKVVSQSTKVLGVTVHDPMGVEPVTFKLTMLFGGGKSWTAKYFEELGDKIRRLKQMYGFRTLVGGPGAWQVQRERPDWVDVVFIGHAELDLPPLINSIVSGKDVPRVVFGRNPRSADEIPLIVNPARFGEVQVTRGCPRGCQFCSITPDSFITIPVETVLKEVEVNLRAGQTRVDLVTDDILLYGAQRLRVNHEAVTKLFSEVKKMGVESIGFPHISAPAVRESPRTVRTMSEIAGYSHDRANAPVVGLETGSLKIFNKYMRAKSFPWEPAQWKDVVLDATAVMNESHIYPCYTMTIGYPEETDDDVQASINLVQSIIDHDYTAWIFPLPVIPMGTSRIRDNPMPALERLPQAYWDLLYMSWKYDLKVTRSLVPTLTWGMQNRFVRWVVQNMIDRIFNQIEWVFSELKQTRGRSSLKYKDLNLNTTLGVIKSVYWLLRVAFKP</sequence>
<dbReference type="Gene3D" id="3.80.30.20">
    <property type="entry name" value="tm_1862 like domain"/>
    <property type="match status" value="1"/>
</dbReference>
<organism evidence="2 3">
    <name type="scientific">Candidatus Marsarchaeota G2 archaeon ECH_B_2</name>
    <dbReference type="NCBI Taxonomy" id="1978160"/>
    <lineage>
        <taxon>Archaea</taxon>
        <taxon>Candidatus Marsarchaeota</taxon>
        <taxon>Candidatus Marsarchaeota group 2</taxon>
    </lineage>
</organism>
<dbReference type="SUPFAM" id="SSF102114">
    <property type="entry name" value="Radical SAM enzymes"/>
    <property type="match status" value="1"/>
</dbReference>
<dbReference type="InterPro" id="IPR007197">
    <property type="entry name" value="rSAM"/>
</dbReference>
<dbReference type="InterPro" id="IPR023404">
    <property type="entry name" value="rSAM_horseshoe"/>
</dbReference>
<gene>
    <name evidence="2" type="ORF">B9Q06_08910</name>
</gene>
<name>A0A2R6B7A8_9ARCH</name>
<comment type="caution">
    <text evidence="2">The sequence shown here is derived from an EMBL/GenBank/DDBJ whole genome shotgun (WGS) entry which is preliminary data.</text>
</comment>
<dbReference type="GO" id="GO:0003824">
    <property type="term" value="F:catalytic activity"/>
    <property type="evidence" value="ECO:0007669"/>
    <property type="project" value="InterPro"/>
</dbReference>
<dbReference type="PROSITE" id="PS51918">
    <property type="entry name" value="RADICAL_SAM"/>
    <property type="match status" value="1"/>
</dbReference>
<proteinExistence type="predicted"/>
<accession>A0A2R6B7A8</accession>
<dbReference type="AlphaFoldDB" id="A0A2R6B7A8"/>
<dbReference type="Pfam" id="PF04055">
    <property type="entry name" value="Radical_SAM"/>
    <property type="match status" value="1"/>
</dbReference>
<dbReference type="GO" id="GO:0051536">
    <property type="term" value="F:iron-sulfur cluster binding"/>
    <property type="evidence" value="ECO:0007669"/>
    <property type="project" value="InterPro"/>
</dbReference>
<dbReference type="EMBL" id="NEXH01000023">
    <property type="protein sequence ID" value="PSN94534.1"/>
    <property type="molecule type" value="Genomic_DNA"/>
</dbReference>
<dbReference type="InterPro" id="IPR058240">
    <property type="entry name" value="rSAM_sf"/>
</dbReference>
<protein>
    <submittedName>
        <fullName evidence="2">Radical SAM protein</fullName>
    </submittedName>
</protein>
<dbReference type="SFLD" id="SFLDS00029">
    <property type="entry name" value="Radical_SAM"/>
    <property type="match status" value="1"/>
</dbReference>
<dbReference type="PANTHER" id="PTHR42731">
    <property type="entry name" value="SLL1084 PROTEIN"/>
    <property type="match status" value="1"/>
</dbReference>
<evidence type="ECO:0000313" key="3">
    <source>
        <dbReference type="Proteomes" id="UP000241284"/>
    </source>
</evidence>
<dbReference type="Proteomes" id="UP000241284">
    <property type="component" value="Unassembled WGS sequence"/>
</dbReference>
<dbReference type="PANTHER" id="PTHR42731:SF4">
    <property type="entry name" value="RADICAL SAM DOMAIN PROTEIN"/>
    <property type="match status" value="1"/>
</dbReference>
<evidence type="ECO:0000313" key="2">
    <source>
        <dbReference type="EMBL" id="PSN94534.1"/>
    </source>
</evidence>
<reference evidence="2 3" key="1">
    <citation type="submission" date="2017-04" db="EMBL/GenBank/DDBJ databases">
        <title>Novel microbial lineages endemic to geothermal iron-oxide mats fill important gaps in the evolutionary history of Archaea.</title>
        <authorList>
            <person name="Jay Z.J."/>
            <person name="Beam J.P."/>
            <person name="Dlakic M."/>
            <person name="Rusch D.B."/>
            <person name="Kozubal M.A."/>
            <person name="Inskeep W.P."/>
        </authorList>
    </citation>
    <scope>NUCLEOTIDE SEQUENCE [LARGE SCALE GENOMIC DNA]</scope>
    <source>
        <strain evidence="2">ECH_B_2</strain>
    </source>
</reference>
<feature type="domain" description="Radical SAM core" evidence="1">
    <location>
        <begin position="177"/>
        <end position="436"/>
    </location>
</feature>
<dbReference type="InterPro" id="IPR006638">
    <property type="entry name" value="Elp3/MiaA/NifB-like_rSAM"/>
</dbReference>
<dbReference type="SMART" id="SM00729">
    <property type="entry name" value="Elp3"/>
    <property type="match status" value="1"/>
</dbReference>
<evidence type="ECO:0000259" key="1">
    <source>
        <dbReference type="PROSITE" id="PS51918"/>
    </source>
</evidence>